<dbReference type="Proteomes" id="UP000563524">
    <property type="component" value="Unassembled WGS sequence"/>
</dbReference>
<dbReference type="Pfam" id="PF00467">
    <property type="entry name" value="KOW"/>
    <property type="match status" value="1"/>
</dbReference>
<evidence type="ECO:0000313" key="10">
    <source>
        <dbReference type="EMBL" id="MBB4660146.1"/>
    </source>
</evidence>
<comment type="caution">
    <text evidence="10">The sequence shown here is derived from an EMBL/GenBank/DDBJ whole genome shotgun (WGS) entry which is preliminary data.</text>
</comment>
<dbReference type="InterPro" id="IPR001062">
    <property type="entry name" value="Transcrpt_antiterm_NusG"/>
</dbReference>
<keyword evidence="4 5" id="KW-0804">Transcription</keyword>
<dbReference type="PANTHER" id="PTHR30265">
    <property type="entry name" value="RHO-INTERACTING TRANSCRIPTION TERMINATION FACTOR NUSG"/>
    <property type="match status" value="1"/>
</dbReference>
<evidence type="ECO:0000259" key="9">
    <source>
        <dbReference type="SMART" id="SM00739"/>
    </source>
</evidence>
<dbReference type="InterPro" id="IPR006645">
    <property type="entry name" value="NGN-like_dom"/>
</dbReference>
<evidence type="ECO:0000256" key="3">
    <source>
        <dbReference type="ARBA" id="ARBA00023015"/>
    </source>
</evidence>
<dbReference type="HAMAP" id="MF_00948">
    <property type="entry name" value="NusG"/>
    <property type="match status" value="1"/>
</dbReference>
<dbReference type="GO" id="GO:0006353">
    <property type="term" value="P:DNA-templated transcription termination"/>
    <property type="evidence" value="ECO:0007669"/>
    <property type="project" value="UniProtKB-UniRule"/>
</dbReference>
<comment type="function">
    <text evidence="5 7">Participates in transcription elongation, termination and antitermination.</text>
</comment>
<dbReference type="GO" id="GO:0032784">
    <property type="term" value="P:regulation of DNA-templated transcription elongation"/>
    <property type="evidence" value="ECO:0007669"/>
    <property type="project" value="InterPro"/>
</dbReference>
<dbReference type="GO" id="GO:0006354">
    <property type="term" value="P:DNA-templated transcription elongation"/>
    <property type="evidence" value="ECO:0007669"/>
    <property type="project" value="UniProtKB-UniRule"/>
</dbReference>
<dbReference type="SUPFAM" id="SSF50104">
    <property type="entry name" value="Translation proteins SH3-like domain"/>
    <property type="match status" value="1"/>
</dbReference>
<evidence type="ECO:0000256" key="2">
    <source>
        <dbReference type="ARBA" id="ARBA00022814"/>
    </source>
</evidence>
<dbReference type="SMART" id="SM00739">
    <property type="entry name" value="KOW"/>
    <property type="match status" value="1"/>
</dbReference>
<dbReference type="InterPro" id="IPR043425">
    <property type="entry name" value="NusG-like"/>
</dbReference>
<sequence>MSAKWYIVQAYSNFEKKVADGIRQSADEKGLGDQVEEILVPSDTVKETRRGRTQEVERRFFPGYVLVKMVMNDQTFHIVNNVPKVTGFLGSGKKPLPVSQKEVDRILGQVEEGEAMPARPSVLYDVGETVKVIDGPFASFSGVVEDVDEAAARLKVSVSIFGRATPVELDYSQVDKVS</sequence>
<dbReference type="InterPro" id="IPR014722">
    <property type="entry name" value="Rib_uL2_dom2"/>
</dbReference>
<dbReference type="GO" id="GO:0005829">
    <property type="term" value="C:cytosol"/>
    <property type="evidence" value="ECO:0007669"/>
    <property type="project" value="UniProtKB-ARBA"/>
</dbReference>
<dbReference type="PROSITE" id="PS01014">
    <property type="entry name" value="NUSG"/>
    <property type="match status" value="1"/>
</dbReference>
<dbReference type="SMART" id="SM00738">
    <property type="entry name" value="NGN"/>
    <property type="match status" value="1"/>
</dbReference>
<proteinExistence type="inferred from homology"/>
<dbReference type="InterPro" id="IPR008991">
    <property type="entry name" value="Translation_prot_SH3-like_sf"/>
</dbReference>
<dbReference type="Gene3D" id="2.30.30.30">
    <property type="match status" value="1"/>
</dbReference>
<reference evidence="10 11" key="1">
    <citation type="submission" date="2020-08" db="EMBL/GenBank/DDBJ databases">
        <title>Genomic Encyclopedia of Type Strains, Phase IV (KMG-IV): sequencing the most valuable type-strain genomes for metagenomic binning, comparative biology and taxonomic classification.</title>
        <authorList>
            <person name="Goeker M."/>
        </authorList>
    </citation>
    <scope>NUCLEOTIDE SEQUENCE [LARGE SCALE GENOMIC DNA]</scope>
    <source>
        <strain evidence="10 11">DSM 102850</strain>
    </source>
</reference>
<dbReference type="PRINTS" id="PR00338">
    <property type="entry name" value="NUSGTNSCPFCT"/>
</dbReference>
<evidence type="ECO:0000259" key="8">
    <source>
        <dbReference type="SMART" id="SM00738"/>
    </source>
</evidence>
<dbReference type="RefSeq" id="WP_183819432.1">
    <property type="nucleotide sequence ID" value="NZ_JACHOB010000006.1"/>
</dbReference>
<accession>A0A840I5B1</accession>
<dbReference type="EMBL" id="JACHOB010000006">
    <property type="protein sequence ID" value="MBB4660146.1"/>
    <property type="molecule type" value="Genomic_DNA"/>
</dbReference>
<organism evidence="10 11">
    <name type="scientific">Parvularcula dongshanensis</name>
    <dbReference type="NCBI Taxonomy" id="1173995"/>
    <lineage>
        <taxon>Bacteria</taxon>
        <taxon>Pseudomonadati</taxon>
        <taxon>Pseudomonadota</taxon>
        <taxon>Alphaproteobacteria</taxon>
        <taxon>Parvularculales</taxon>
        <taxon>Parvularculaceae</taxon>
        <taxon>Parvularcula</taxon>
    </lineage>
</organism>
<feature type="domain" description="KOW" evidence="9">
    <location>
        <begin position="123"/>
        <end position="150"/>
    </location>
</feature>
<evidence type="ECO:0000256" key="1">
    <source>
        <dbReference type="ARBA" id="ARBA00022472"/>
    </source>
</evidence>
<gene>
    <name evidence="5" type="primary">nusG</name>
    <name evidence="10" type="ORF">GGQ59_002690</name>
</gene>
<dbReference type="FunFam" id="2.30.30.30:FF:000002">
    <property type="entry name" value="Transcription termination/antitermination factor NusG"/>
    <property type="match status" value="1"/>
</dbReference>
<dbReference type="InterPro" id="IPR036735">
    <property type="entry name" value="NGN_dom_sf"/>
</dbReference>
<keyword evidence="3 5" id="KW-0805">Transcription regulation</keyword>
<evidence type="ECO:0000256" key="7">
    <source>
        <dbReference type="RuleBase" id="RU000538"/>
    </source>
</evidence>
<dbReference type="SUPFAM" id="SSF82679">
    <property type="entry name" value="N-utilization substance G protein NusG, N-terminal domain"/>
    <property type="match status" value="1"/>
</dbReference>
<comment type="similarity">
    <text evidence="5 7">Belongs to the NusG family.</text>
</comment>
<evidence type="ECO:0000256" key="6">
    <source>
        <dbReference type="NCBIfam" id="TIGR00922"/>
    </source>
</evidence>
<name>A0A840I5B1_9PROT</name>
<feature type="domain" description="NusG-like N-terminal" evidence="8">
    <location>
        <begin position="2"/>
        <end position="110"/>
    </location>
</feature>
<dbReference type="InterPro" id="IPR015869">
    <property type="entry name" value="Transcrpt_antiterm_NusG_bac_CS"/>
</dbReference>
<evidence type="ECO:0000256" key="5">
    <source>
        <dbReference type="HAMAP-Rule" id="MF_00948"/>
    </source>
</evidence>
<keyword evidence="11" id="KW-1185">Reference proteome</keyword>
<keyword evidence="1 5" id="KW-0806">Transcription termination</keyword>
<dbReference type="InterPro" id="IPR005824">
    <property type="entry name" value="KOW"/>
</dbReference>
<dbReference type="InterPro" id="IPR047050">
    <property type="entry name" value="NGN"/>
</dbReference>
<dbReference type="GO" id="GO:0031564">
    <property type="term" value="P:transcription antitermination"/>
    <property type="evidence" value="ECO:0007669"/>
    <property type="project" value="UniProtKB-UniRule"/>
</dbReference>
<protein>
    <recommendedName>
        <fullName evidence="5 6">Transcription termination/antitermination protein NusG</fullName>
    </recommendedName>
</protein>
<dbReference type="AlphaFoldDB" id="A0A840I5B1"/>
<evidence type="ECO:0000313" key="11">
    <source>
        <dbReference type="Proteomes" id="UP000563524"/>
    </source>
</evidence>
<dbReference type="NCBIfam" id="TIGR00922">
    <property type="entry name" value="nusG"/>
    <property type="match status" value="1"/>
</dbReference>
<dbReference type="CDD" id="cd09891">
    <property type="entry name" value="NGN_Bact_1"/>
    <property type="match status" value="1"/>
</dbReference>
<dbReference type="CDD" id="cd06091">
    <property type="entry name" value="KOW_NusG"/>
    <property type="match status" value="1"/>
</dbReference>
<dbReference type="Pfam" id="PF02357">
    <property type="entry name" value="NusG"/>
    <property type="match status" value="1"/>
</dbReference>
<dbReference type="PANTHER" id="PTHR30265:SF2">
    <property type="entry name" value="TRANSCRIPTION TERMINATION_ANTITERMINATION PROTEIN NUSG"/>
    <property type="match status" value="1"/>
</dbReference>
<keyword evidence="2 5" id="KW-0889">Transcription antitermination</keyword>
<dbReference type="Gene3D" id="3.30.70.940">
    <property type="entry name" value="NusG, N-terminal domain"/>
    <property type="match status" value="1"/>
</dbReference>
<evidence type="ECO:0000256" key="4">
    <source>
        <dbReference type="ARBA" id="ARBA00023163"/>
    </source>
</evidence>